<accession>A0A7S8E570</accession>
<keyword evidence="1" id="KW-0175">Coiled coil</keyword>
<evidence type="ECO:0000256" key="1">
    <source>
        <dbReference type="SAM" id="Coils"/>
    </source>
</evidence>
<keyword evidence="4" id="KW-1185">Reference proteome</keyword>
<dbReference type="Proteomes" id="UP000594468">
    <property type="component" value="Chromosome"/>
</dbReference>
<name>A0A7S8E570_9CHLR</name>
<dbReference type="KEGG" id="pmet:G4Y79_12835"/>
<reference evidence="3 4" key="1">
    <citation type="submission" date="2020-02" db="EMBL/GenBank/DDBJ databases">
        <authorList>
            <person name="Zheng R.K."/>
            <person name="Sun C.M."/>
        </authorList>
    </citation>
    <scope>NUCLEOTIDE SEQUENCE [LARGE SCALE GENOMIC DNA]</scope>
    <source>
        <strain evidence="4">rifampicinis</strain>
    </source>
</reference>
<evidence type="ECO:0000259" key="2">
    <source>
        <dbReference type="Pfam" id="PF24481"/>
    </source>
</evidence>
<feature type="coiled-coil region" evidence="1">
    <location>
        <begin position="90"/>
        <end position="170"/>
    </location>
</feature>
<dbReference type="InterPro" id="IPR056003">
    <property type="entry name" value="CT398_CC_hairpin"/>
</dbReference>
<evidence type="ECO:0000313" key="3">
    <source>
        <dbReference type="EMBL" id="QPC80598.1"/>
    </source>
</evidence>
<dbReference type="RefSeq" id="WP_195168673.1">
    <property type="nucleotide sequence ID" value="NZ_CP062983.1"/>
</dbReference>
<sequence>MNTARALYDLQEVELKLIGNKRRLREITTSLEDNGEVQTAKADFEEAEAKFKPAKAEFSDIEHRIQVNEEKQKTTESRLYSGNVTNPKELQDMQQEVDSLKKWREEWDDRLLKAMEELEQAQAVLDTSKQAYDDALQAAAANNEGLITEKGDLETNNQALEKQRQEMATHIDKSILDQYVMLRRTKNNRAVSVMKEDTCTVCGVTQIDSVARAVRASDQDELVTCRNCGRILVDL</sequence>
<organism evidence="3 4">
    <name type="scientific">Phototrophicus methaneseepsis</name>
    <dbReference type="NCBI Taxonomy" id="2710758"/>
    <lineage>
        <taxon>Bacteria</taxon>
        <taxon>Bacillati</taxon>
        <taxon>Chloroflexota</taxon>
        <taxon>Candidatus Thermofontia</taxon>
        <taxon>Phototrophicales</taxon>
        <taxon>Phototrophicaceae</taxon>
        <taxon>Phototrophicus</taxon>
    </lineage>
</organism>
<proteinExistence type="predicted"/>
<evidence type="ECO:0000313" key="4">
    <source>
        <dbReference type="Proteomes" id="UP000594468"/>
    </source>
</evidence>
<gene>
    <name evidence="3" type="ORF">G4Y79_12835</name>
</gene>
<protein>
    <recommendedName>
        <fullName evidence="2">CT398-like coiled coil hairpin domain-containing protein</fullName>
    </recommendedName>
</protein>
<dbReference type="Pfam" id="PF24481">
    <property type="entry name" value="CT398_CC"/>
    <property type="match status" value="1"/>
</dbReference>
<feature type="domain" description="CT398-like coiled coil hairpin" evidence="2">
    <location>
        <begin position="21"/>
        <end position="185"/>
    </location>
</feature>
<dbReference type="EMBL" id="CP062983">
    <property type="protein sequence ID" value="QPC80598.1"/>
    <property type="molecule type" value="Genomic_DNA"/>
</dbReference>
<dbReference type="AlphaFoldDB" id="A0A7S8E570"/>
<dbReference type="Gene3D" id="1.10.287.1490">
    <property type="match status" value="1"/>
</dbReference>